<comment type="caution">
    <text evidence="4">The sequence shown here is derived from an EMBL/GenBank/DDBJ whole genome shotgun (WGS) entry which is preliminary data.</text>
</comment>
<dbReference type="SUPFAM" id="SSF54427">
    <property type="entry name" value="NTF2-like"/>
    <property type="match status" value="1"/>
</dbReference>
<gene>
    <name evidence="4" type="ORF">EVG20_g2561</name>
</gene>
<keyword evidence="5" id="KW-1185">Reference proteome</keyword>
<dbReference type="PANTHER" id="PTHR43539:SF68">
    <property type="entry name" value="FLAVIN-BINDING MONOOXYGENASE-LIKE PROTEIN (AFU_ORTHOLOGUE AFUA_4G09220)"/>
    <property type="match status" value="1"/>
</dbReference>
<dbReference type="OrthoDB" id="74360at2759"/>
<dbReference type="InterPro" id="IPR020946">
    <property type="entry name" value="Flavin_mOase-like"/>
</dbReference>
<dbReference type="EMBL" id="SEOQ01000101">
    <property type="protein sequence ID" value="TFY70438.1"/>
    <property type="molecule type" value="Genomic_DNA"/>
</dbReference>
<dbReference type="GO" id="GO:0050661">
    <property type="term" value="F:NADP binding"/>
    <property type="evidence" value="ECO:0007669"/>
    <property type="project" value="InterPro"/>
</dbReference>
<accession>A0A4Y9Z9E0</accession>
<keyword evidence="2" id="KW-0274">FAD</keyword>
<dbReference type="PRINTS" id="PR00411">
    <property type="entry name" value="PNDRDTASEI"/>
</dbReference>
<dbReference type="InterPro" id="IPR036188">
    <property type="entry name" value="FAD/NAD-bd_sf"/>
</dbReference>
<dbReference type="GO" id="GO:0050660">
    <property type="term" value="F:flavin adenine dinucleotide binding"/>
    <property type="evidence" value="ECO:0007669"/>
    <property type="project" value="InterPro"/>
</dbReference>
<name>A0A4Y9Z9E0_9AGAM</name>
<dbReference type="Gene3D" id="3.50.50.60">
    <property type="entry name" value="FAD/NAD(P)-binding domain"/>
    <property type="match status" value="2"/>
</dbReference>
<evidence type="ECO:0000313" key="4">
    <source>
        <dbReference type="EMBL" id="TFY70438.1"/>
    </source>
</evidence>
<organism evidence="4 5">
    <name type="scientific">Dentipellis fragilis</name>
    <dbReference type="NCBI Taxonomy" id="205917"/>
    <lineage>
        <taxon>Eukaryota</taxon>
        <taxon>Fungi</taxon>
        <taxon>Dikarya</taxon>
        <taxon>Basidiomycota</taxon>
        <taxon>Agaricomycotina</taxon>
        <taxon>Agaricomycetes</taxon>
        <taxon>Russulales</taxon>
        <taxon>Hericiaceae</taxon>
        <taxon>Dentipellis</taxon>
    </lineage>
</organism>
<reference evidence="4 5" key="1">
    <citation type="submission" date="2019-02" db="EMBL/GenBank/DDBJ databases">
        <title>Genome sequencing of the rare red list fungi Dentipellis fragilis.</title>
        <authorList>
            <person name="Buettner E."/>
            <person name="Kellner H."/>
        </authorList>
    </citation>
    <scope>NUCLEOTIDE SEQUENCE [LARGE SCALE GENOMIC DNA]</scope>
    <source>
        <strain evidence="4 5">DSM 105465</strain>
    </source>
</reference>
<keyword evidence="3" id="KW-0560">Oxidoreductase</keyword>
<evidence type="ECO:0000256" key="1">
    <source>
        <dbReference type="ARBA" id="ARBA00022630"/>
    </source>
</evidence>
<dbReference type="Pfam" id="PF00743">
    <property type="entry name" value="FMO-like"/>
    <property type="match status" value="1"/>
</dbReference>
<dbReference type="Gene3D" id="3.10.450.50">
    <property type="match status" value="1"/>
</dbReference>
<dbReference type="SUPFAM" id="SSF51905">
    <property type="entry name" value="FAD/NAD(P)-binding domain"/>
    <property type="match status" value="2"/>
</dbReference>
<dbReference type="AlphaFoldDB" id="A0A4Y9Z9E0"/>
<protein>
    <recommendedName>
        <fullName evidence="6">FAD/NAD(P)-binding domain-containing protein</fullName>
    </recommendedName>
</protein>
<dbReference type="InterPro" id="IPR050982">
    <property type="entry name" value="Auxin_biosynth/cation_transpt"/>
</dbReference>
<dbReference type="Proteomes" id="UP000298327">
    <property type="component" value="Unassembled WGS sequence"/>
</dbReference>
<dbReference type="GO" id="GO:0004499">
    <property type="term" value="F:N,N-dimethylaniline monooxygenase activity"/>
    <property type="evidence" value="ECO:0007669"/>
    <property type="project" value="InterPro"/>
</dbReference>
<proteinExistence type="predicted"/>
<evidence type="ECO:0000256" key="3">
    <source>
        <dbReference type="ARBA" id="ARBA00023002"/>
    </source>
</evidence>
<evidence type="ECO:0000313" key="5">
    <source>
        <dbReference type="Proteomes" id="UP000298327"/>
    </source>
</evidence>
<dbReference type="PANTHER" id="PTHR43539">
    <property type="entry name" value="FLAVIN-BINDING MONOOXYGENASE-LIKE PROTEIN (AFU_ORTHOLOGUE AFUA_4G09220)"/>
    <property type="match status" value="1"/>
</dbReference>
<evidence type="ECO:0000256" key="2">
    <source>
        <dbReference type="ARBA" id="ARBA00022827"/>
    </source>
</evidence>
<evidence type="ECO:0008006" key="6">
    <source>
        <dbReference type="Google" id="ProtNLM"/>
    </source>
</evidence>
<dbReference type="STRING" id="205917.A0A4Y9Z9E0"/>
<keyword evidence="1" id="KW-0285">Flavoprotein</keyword>
<dbReference type="InterPro" id="IPR032710">
    <property type="entry name" value="NTF2-like_dom_sf"/>
</dbReference>
<sequence>MAQYLKKASLPTLDRLQATVAPDLDVAKVAQAWFDSFAQHAQAGDPAGLLDLFVDDAWWRDILSLTWDFRTFYTKPEIHSFLTARLAQAQLSSLVLDTSSTSLQRPYPDIAWVQAFFTFDTAVGNASGIVRLVPTSAGEWKAHNIFTNLEGLKGFPELVGQFREQQPNHGKWYDKRRRETECLDEDPKVIVIGAGQSGLETAARLKYLGIKTLVIEREPRIGNLWRKRYEALCLHDTVWYDHMPYLPFPPTWPVYAPAPKLADWLESYAHSLELDVWLSTNVVSTSQDPTTHKWSVTLRREDGSERKFVVNHLVFALGIGGGLLNMPTVPGADEFQGKILHSGNFTTGRDYVGKKVVVVGACTSGHDVSRDLYENGVDVTIFQRSSTYVMSVKNGVSTVFGGASLSLHVSEVGVGAHHLHTHTAIYREGFPTDTADRLNASFPNFLNHLVQQRVVKDIATKDKEILDGLKRVGFRLNYGVDGSGFALLAWGRGGGYYFDVGASQLIIDGKIKLKNDAQISKFTKNGLLFDDGSKLDADVVIFATGYGDAKDAVRTIVGDEVTNKLKPIWGLDKDGEIQVAWRDSGVPNLYFMMGNLSLCRFHSKHLALQIKAKEEGIFGERYSL</sequence>